<dbReference type="Proteomes" id="UP000296049">
    <property type="component" value="Unassembled WGS sequence"/>
</dbReference>
<dbReference type="AlphaFoldDB" id="R0K444"/>
<evidence type="ECO:0000313" key="2">
    <source>
        <dbReference type="Proteomes" id="UP000296049"/>
    </source>
</evidence>
<evidence type="ECO:0000313" key="1">
    <source>
        <dbReference type="EMBL" id="EOB04492.1"/>
    </source>
</evidence>
<accession>R0K444</accession>
<proteinExistence type="predicted"/>
<name>R0K444_ANAPL</name>
<dbReference type="EMBL" id="KB742781">
    <property type="protein sequence ID" value="EOB04492.1"/>
    <property type="molecule type" value="Genomic_DNA"/>
</dbReference>
<keyword evidence="2" id="KW-1185">Reference proteome</keyword>
<organism evidence="1 2">
    <name type="scientific">Anas platyrhynchos</name>
    <name type="common">Mallard</name>
    <name type="synonym">Anas boschas</name>
    <dbReference type="NCBI Taxonomy" id="8839"/>
    <lineage>
        <taxon>Eukaryota</taxon>
        <taxon>Metazoa</taxon>
        <taxon>Chordata</taxon>
        <taxon>Craniata</taxon>
        <taxon>Vertebrata</taxon>
        <taxon>Euteleostomi</taxon>
        <taxon>Archelosauria</taxon>
        <taxon>Archosauria</taxon>
        <taxon>Dinosauria</taxon>
        <taxon>Saurischia</taxon>
        <taxon>Theropoda</taxon>
        <taxon>Coelurosauria</taxon>
        <taxon>Aves</taxon>
        <taxon>Neognathae</taxon>
        <taxon>Galloanserae</taxon>
        <taxon>Anseriformes</taxon>
        <taxon>Anatidae</taxon>
        <taxon>Anatinae</taxon>
        <taxon>Anas</taxon>
    </lineage>
</organism>
<protein>
    <submittedName>
        <fullName evidence="1">Uncharacterized protein</fullName>
    </submittedName>
</protein>
<gene>
    <name evidence="1" type="ORF">Anapl_01450</name>
</gene>
<sequence>MLLGRGAQTCPYSASDLLARWLCECPFGVLCLLNGMSTACLGVSNAYLRESALSRRVMRMTYWEVKSWESEAGAGTAWRVPNARCVTCWALTEPFAELGELPPRPCWSYELQCVSAAVIYLELGQGSESFWIWDSQVSAVPKPWLQLLTPQWAAECFRGGGEALCRLEVAGAAPVLALSILLRGGCWWLRGRRERCRRGAVKQRLRKERLAWVFKGAFLLVALMRRPQRNGYGCEFHVTGNQAHEKAKHSGSVEEAVSPQGMEVACLAREPPQEHVHRAERALPSDREFGSLPAGGIHNTLLVNP</sequence>
<reference evidence="2" key="1">
    <citation type="journal article" date="2013" name="Nat. Genet.">
        <title>The duck genome and transcriptome provide insight into an avian influenza virus reservoir species.</title>
        <authorList>
            <person name="Huang Y."/>
            <person name="Li Y."/>
            <person name="Burt D.W."/>
            <person name="Chen H."/>
            <person name="Zhang Y."/>
            <person name="Qian W."/>
            <person name="Kim H."/>
            <person name="Gan S."/>
            <person name="Zhao Y."/>
            <person name="Li J."/>
            <person name="Yi K."/>
            <person name="Feng H."/>
            <person name="Zhu P."/>
            <person name="Li B."/>
            <person name="Liu Q."/>
            <person name="Fairley S."/>
            <person name="Magor K.E."/>
            <person name="Du Z."/>
            <person name="Hu X."/>
            <person name="Goodman L."/>
            <person name="Tafer H."/>
            <person name="Vignal A."/>
            <person name="Lee T."/>
            <person name="Kim K.W."/>
            <person name="Sheng Z."/>
            <person name="An Y."/>
            <person name="Searle S."/>
            <person name="Herrero J."/>
            <person name="Groenen M.A."/>
            <person name="Crooijmans R.P."/>
            <person name="Faraut T."/>
            <person name="Cai Q."/>
            <person name="Webster R.G."/>
            <person name="Aldridge J.R."/>
            <person name="Warren W.C."/>
            <person name="Bartschat S."/>
            <person name="Kehr S."/>
            <person name="Marz M."/>
            <person name="Stadler P.F."/>
            <person name="Smith J."/>
            <person name="Kraus R.H."/>
            <person name="Zhao Y."/>
            <person name="Ren L."/>
            <person name="Fei J."/>
            <person name="Morisson M."/>
            <person name="Kaiser P."/>
            <person name="Griffin D.K."/>
            <person name="Rao M."/>
            <person name="Pitel F."/>
            <person name="Wang J."/>
            <person name="Li N."/>
        </authorList>
    </citation>
    <scope>NUCLEOTIDE SEQUENCE [LARGE SCALE GENOMIC DNA]</scope>
</reference>